<dbReference type="GO" id="GO:0035725">
    <property type="term" value="P:sodium ion transmembrane transport"/>
    <property type="evidence" value="ECO:0007669"/>
    <property type="project" value="TreeGrafter"/>
</dbReference>
<keyword evidence="4 10" id="KW-1133">Transmembrane helix</keyword>
<organism evidence="13 14">
    <name type="scientific">Euplotes crassus</name>
    <dbReference type="NCBI Taxonomy" id="5936"/>
    <lineage>
        <taxon>Eukaryota</taxon>
        <taxon>Sar</taxon>
        <taxon>Alveolata</taxon>
        <taxon>Ciliophora</taxon>
        <taxon>Intramacronucleata</taxon>
        <taxon>Spirotrichea</taxon>
        <taxon>Hypotrichia</taxon>
        <taxon>Euplotida</taxon>
        <taxon>Euplotidae</taxon>
        <taxon>Moneuplotes</taxon>
    </lineage>
</organism>
<evidence type="ECO:0000256" key="7">
    <source>
        <dbReference type="ARBA" id="ARBA00023303"/>
    </source>
</evidence>
<keyword evidence="5" id="KW-0406">Ion transport</keyword>
<feature type="transmembrane region" description="Helical" evidence="10">
    <location>
        <begin position="298"/>
        <end position="317"/>
    </location>
</feature>
<dbReference type="EMBL" id="CAMPGE010013712">
    <property type="protein sequence ID" value="CAI2372426.1"/>
    <property type="molecule type" value="Genomic_DNA"/>
</dbReference>
<keyword evidence="8" id="KW-0479">Metal-binding</keyword>
<dbReference type="Gene3D" id="1.10.287.630">
    <property type="entry name" value="Helix hairpin bin"/>
    <property type="match status" value="1"/>
</dbReference>
<evidence type="ECO:0000256" key="6">
    <source>
        <dbReference type="ARBA" id="ARBA00023136"/>
    </source>
</evidence>
<evidence type="ECO:0000313" key="14">
    <source>
        <dbReference type="Proteomes" id="UP001295684"/>
    </source>
</evidence>
<dbReference type="PROSITE" id="PS50158">
    <property type="entry name" value="ZF_CCHC"/>
    <property type="match status" value="1"/>
</dbReference>
<evidence type="ECO:0000313" key="13">
    <source>
        <dbReference type="EMBL" id="CAI2372426.1"/>
    </source>
</evidence>
<evidence type="ECO:0000256" key="3">
    <source>
        <dbReference type="ARBA" id="ARBA00022692"/>
    </source>
</evidence>
<evidence type="ECO:0000259" key="11">
    <source>
        <dbReference type="PROSITE" id="PS50042"/>
    </source>
</evidence>
<feature type="compositionally biased region" description="Polar residues" evidence="9">
    <location>
        <begin position="848"/>
        <end position="874"/>
    </location>
</feature>
<dbReference type="FunFam" id="1.10.287.70:FF:000123">
    <property type="entry name" value="Potassium channel KAT3"/>
    <property type="match status" value="1"/>
</dbReference>
<dbReference type="SMART" id="SM00100">
    <property type="entry name" value="cNMP"/>
    <property type="match status" value="1"/>
</dbReference>
<keyword evidence="7" id="KW-0407">Ion channel</keyword>
<protein>
    <recommendedName>
        <fullName evidence="15">Cyclic nucleotide-binding domain-containing protein</fullName>
    </recommendedName>
</protein>
<dbReference type="CDD" id="cd00038">
    <property type="entry name" value="CAP_ED"/>
    <property type="match status" value="1"/>
</dbReference>
<feature type="compositionally biased region" description="Basic and acidic residues" evidence="9">
    <location>
        <begin position="1070"/>
        <end position="1084"/>
    </location>
</feature>
<keyword evidence="6 10" id="KW-0472">Membrane</keyword>
<dbReference type="InterPro" id="IPR051413">
    <property type="entry name" value="K/Na_HCN_channel"/>
</dbReference>
<sequence>MTEENKDAVTKMDITLHDKSHDVTDAKLKLDNNIYQADEISNHEVGGDFMNDMRPHGRSQITLGDGLNLDSTFSRKMSPNYKHSGTSINRKDQLNHSISKRTSKNFNLTSIDNMSGRKEGSPKSSYAATAILKSSNKENKLSEQDEIVKRSKRITEKYDKQKDNINDESKNRKLKEFKKILKRKDDNLPFEDGEEEAEAIDQQVISENRKNMKKSCMVIFPDSNFRTCWDLLSFIFTIYQSIIIPFRISFEEDAKGGFYYYETFIDAFFLAEIFVTFNTGYYSHGNLIMERKYIVLNYMRTWFFMDLFASFPYSWVISLTSGGGESTTEDDESENQGGGSAVYKTPQLLRLLRIVRFLRILRLLRVLKLRKLLMRLEDYIVSDRMNALVEFLKLMLIIIFIAHWIACFFWYVGDSEWRNSGQSWILNAGIQDSPTEDKYLTSLYWAFTTMTTVGYGDVHPSTPNERLYGFFAMLVACGVFAYTVGNIGEMVTRLNLQATQYKEKMTYVNQFLIHKDIPKDIRMKVRNYLEYIWTSKKEIKIEEKDVMKILNENLRDKLTLYLNGRILKDIKVFEDFDLEFLSEITFIFAQVTYMIDDNIIVEDDPGGKIFFIVKGKVAILHRKTRTYIKDLGKDDFFGEIGFFSEKPRQATAKSRDFTHLLVLDHDKFATKAEEFRKTMHRFYLIKNSINQAANWGTGEYSDQYKHLKITCYVCNKIGHIAIDCKDFDKIKGNLKKFYDRMRAKQESKRKKFEADNQIEEEDFELENQNIANGRKSIRKSIRFNTPIPITPVNQEDESKSGSSDSDSLARSSESSSESGSFDQEEYEEEKDEPEDDSIKTEWFGDENGYNNSFKTPSVNNGVSIPSFSDASNIKASPLKDYKSSNSFKKEISNLTSIKKDEKEKTIKQTLNPPDDILKLQSVRKSSSKGDSVSSFSSSTEEKIDSLKLSPDEPKGKIGIEVEKRNPKLINYQEPGEVPKSRISEKFIASLEESKDSPKNKASDNSSRRSENSDRNSNFEKSFSIINEDICEETKSIEASFKPNSMFKKSSVNSKTDGSSMAKNKKSGTTGKEESKSQKSVEENVTHANNFETEFAEFDSFEDHKIQDKVEDIFDQNDSISI</sequence>
<keyword evidence="8" id="KW-0862">Zinc</keyword>
<feature type="compositionally biased region" description="Basic and acidic residues" evidence="9">
    <location>
        <begin position="939"/>
        <end position="965"/>
    </location>
</feature>
<feature type="compositionally biased region" description="Polar residues" evidence="9">
    <location>
        <begin position="1046"/>
        <end position="1069"/>
    </location>
</feature>
<feature type="region of interest" description="Disordered" evidence="9">
    <location>
        <begin position="1041"/>
        <end position="1086"/>
    </location>
</feature>
<dbReference type="Proteomes" id="UP001295684">
    <property type="component" value="Unassembled WGS sequence"/>
</dbReference>
<dbReference type="SMART" id="SM00343">
    <property type="entry name" value="ZnF_C2HC"/>
    <property type="match status" value="1"/>
</dbReference>
<feature type="domain" description="Cyclic nucleotide-binding" evidence="11">
    <location>
        <begin position="572"/>
        <end position="668"/>
    </location>
</feature>
<feature type="region of interest" description="Disordered" evidence="9">
    <location>
        <begin position="786"/>
        <end position="1022"/>
    </location>
</feature>
<comment type="subcellular location">
    <subcellularLocation>
        <location evidence="1">Membrane</location>
        <topology evidence="1">Multi-pass membrane protein</topology>
    </subcellularLocation>
</comment>
<dbReference type="InterPro" id="IPR036875">
    <property type="entry name" value="Znf_CCHC_sf"/>
</dbReference>
<evidence type="ECO:0000256" key="1">
    <source>
        <dbReference type="ARBA" id="ARBA00004141"/>
    </source>
</evidence>
<keyword evidence="8" id="KW-0863">Zinc-finger</keyword>
<feature type="compositionally biased region" description="Acidic residues" evidence="9">
    <location>
        <begin position="822"/>
        <end position="835"/>
    </location>
</feature>
<feature type="transmembrane region" description="Helical" evidence="10">
    <location>
        <begin position="227"/>
        <end position="246"/>
    </location>
</feature>
<dbReference type="PANTHER" id="PTHR45689">
    <property type="entry name" value="I[[H]] CHANNEL, ISOFORM E"/>
    <property type="match status" value="1"/>
</dbReference>
<keyword evidence="2" id="KW-0813">Transport</keyword>
<dbReference type="GO" id="GO:0005249">
    <property type="term" value="F:voltage-gated potassium channel activity"/>
    <property type="evidence" value="ECO:0007669"/>
    <property type="project" value="InterPro"/>
</dbReference>
<evidence type="ECO:0000256" key="10">
    <source>
        <dbReference type="SAM" id="Phobius"/>
    </source>
</evidence>
<dbReference type="PRINTS" id="PR01463">
    <property type="entry name" value="EAGCHANLFMLY"/>
</dbReference>
<evidence type="ECO:0008006" key="15">
    <source>
        <dbReference type="Google" id="ProtNLM"/>
    </source>
</evidence>
<dbReference type="PANTHER" id="PTHR45689:SF5">
    <property type="entry name" value="I[[H]] CHANNEL, ISOFORM E"/>
    <property type="match status" value="1"/>
</dbReference>
<dbReference type="InterPro" id="IPR003938">
    <property type="entry name" value="K_chnl_volt-dep_EAG/ELK/ERG"/>
</dbReference>
<accession>A0AAD1UMU4</accession>
<feature type="transmembrane region" description="Helical" evidence="10">
    <location>
        <begin position="388"/>
        <end position="412"/>
    </location>
</feature>
<dbReference type="InterPro" id="IPR000595">
    <property type="entry name" value="cNMP-bd_dom"/>
</dbReference>
<dbReference type="SUPFAM" id="SSF51206">
    <property type="entry name" value="cAMP-binding domain-like"/>
    <property type="match status" value="1"/>
</dbReference>
<feature type="compositionally biased region" description="Low complexity" evidence="9">
    <location>
        <begin position="800"/>
        <end position="821"/>
    </location>
</feature>
<dbReference type="InterPro" id="IPR001878">
    <property type="entry name" value="Znf_CCHC"/>
</dbReference>
<feature type="compositionally biased region" description="Basic and acidic residues" evidence="9">
    <location>
        <begin position="991"/>
        <end position="1017"/>
    </location>
</feature>
<name>A0AAD1UMU4_EUPCR</name>
<feature type="transmembrane region" description="Helical" evidence="10">
    <location>
        <begin position="258"/>
        <end position="277"/>
    </location>
</feature>
<evidence type="ECO:0000256" key="9">
    <source>
        <dbReference type="SAM" id="MobiDB-lite"/>
    </source>
</evidence>
<dbReference type="SUPFAM" id="SSF81324">
    <property type="entry name" value="Voltage-gated potassium channels"/>
    <property type="match status" value="1"/>
</dbReference>
<keyword evidence="14" id="KW-1185">Reference proteome</keyword>
<keyword evidence="3 10" id="KW-0812">Transmembrane</keyword>
<feature type="compositionally biased region" description="Low complexity" evidence="9">
    <location>
        <begin position="922"/>
        <end position="938"/>
    </location>
</feature>
<evidence type="ECO:0000256" key="8">
    <source>
        <dbReference type="PROSITE-ProRule" id="PRU00047"/>
    </source>
</evidence>
<dbReference type="GO" id="GO:0098855">
    <property type="term" value="C:HCN channel complex"/>
    <property type="evidence" value="ECO:0007669"/>
    <property type="project" value="TreeGrafter"/>
</dbReference>
<reference evidence="13" key="1">
    <citation type="submission" date="2023-07" db="EMBL/GenBank/DDBJ databases">
        <authorList>
            <consortium name="AG Swart"/>
            <person name="Singh M."/>
            <person name="Singh A."/>
            <person name="Seah K."/>
            <person name="Emmerich C."/>
        </authorList>
    </citation>
    <scope>NUCLEOTIDE SEQUENCE</scope>
    <source>
        <strain evidence="13">DP1</strain>
    </source>
</reference>
<dbReference type="PROSITE" id="PS50042">
    <property type="entry name" value="CNMP_BINDING_3"/>
    <property type="match status" value="1"/>
</dbReference>
<dbReference type="Pfam" id="PF00520">
    <property type="entry name" value="Ion_trans"/>
    <property type="match status" value="1"/>
</dbReference>
<feature type="domain" description="CCHC-type" evidence="12">
    <location>
        <begin position="711"/>
        <end position="726"/>
    </location>
</feature>
<proteinExistence type="predicted"/>
<dbReference type="GO" id="GO:0003254">
    <property type="term" value="P:regulation of membrane depolarization"/>
    <property type="evidence" value="ECO:0007669"/>
    <property type="project" value="TreeGrafter"/>
</dbReference>
<dbReference type="SUPFAM" id="SSF57756">
    <property type="entry name" value="Retrovirus zinc finger-like domains"/>
    <property type="match status" value="1"/>
</dbReference>
<dbReference type="Gene3D" id="2.60.120.10">
    <property type="entry name" value="Jelly Rolls"/>
    <property type="match status" value="1"/>
</dbReference>
<dbReference type="InterPro" id="IPR005821">
    <property type="entry name" value="Ion_trans_dom"/>
</dbReference>
<feature type="compositionally biased region" description="Basic and acidic residues" evidence="9">
    <location>
        <begin position="877"/>
        <end position="906"/>
    </location>
</feature>
<dbReference type="InterPro" id="IPR014710">
    <property type="entry name" value="RmlC-like_jellyroll"/>
</dbReference>
<dbReference type="AlphaFoldDB" id="A0AAD1UMU4"/>
<gene>
    <name evidence="13" type="ORF">ECRASSUSDP1_LOCUS13756</name>
</gene>
<dbReference type="InterPro" id="IPR018490">
    <property type="entry name" value="cNMP-bd_dom_sf"/>
</dbReference>
<dbReference type="Pfam" id="PF00027">
    <property type="entry name" value="cNMP_binding"/>
    <property type="match status" value="1"/>
</dbReference>
<evidence type="ECO:0000259" key="12">
    <source>
        <dbReference type="PROSITE" id="PS50158"/>
    </source>
</evidence>
<dbReference type="GO" id="GO:0003676">
    <property type="term" value="F:nucleic acid binding"/>
    <property type="evidence" value="ECO:0007669"/>
    <property type="project" value="InterPro"/>
</dbReference>
<comment type="caution">
    <text evidence="13">The sequence shown here is derived from an EMBL/GenBank/DDBJ whole genome shotgun (WGS) entry which is preliminary data.</text>
</comment>
<evidence type="ECO:0000256" key="2">
    <source>
        <dbReference type="ARBA" id="ARBA00022448"/>
    </source>
</evidence>
<evidence type="ECO:0000256" key="5">
    <source>
        <dbReference type="ARBA" id="ARBA00023065"/>
    </source>
</evidence>
<evidence type="ECO:0000256" key="4">
    <source>
        <dbReference type="ARBA" id="ARBA00022989"/>
    </source>
</evidence>
<dbReference type="Pfam" id="PF00098">
    <property type="entry name" value="zf-CCHC"/>
    <property type="match status" value="1"/>
</dbReference>
<feature type="transmembrane region" description="Helical" evidence="10">
    <location>
        <begin position="467"/>
        <end position="485"/>
    </location>
</feature>
<dbReference type="GO" id="GO:0008270">
    <property type="term" value="F:zinc ion binding"/>
    <property type="evidence" value="ECO:0007669"/>
    <property type="project" value="UniProtKB-KW"/>
</dbReference>
<dbReference type="Gene3D" id="1.10.287.70">
    <property type="match status" value="1"/>
</dbReference>